<keyword evidence="2" id="KW-1185">Reference proteome</keyword>
<dbReference type="Proteomes" id="UP001209737">
    <property type="component" value="Unassembled WGS sequence"/>
</dbReference>
<dbReference type="RefSeq" id="WP_167881971.1">
    <property type="nucleotide sequence ID" value="NZ_JAMQPV010000006.1"/>
</dbReference>
<reference evidence="1 2" key="1">
    <citation type="submission" date="2022-06" db="EMBL/GenBank/DDBJ databases">
        <title>Leptospira isolates from biofilms formed at urban environments.</title>
        <authorList>
            <person name="Ribeiro P.S."/>
            <person name="Sousa T."/>
            <person name="Carvalho N."/>
            <person name="Aburjaile F."/>
            <person name="Neves F."/>
            <person name="Oliveira D."/>
            <person name="Blanco L."/>
            <person name="Lima J."/>
            <person name="Costa F."/>
            <person name="Brenig B."/>
            <person name="Soares S."/>
            <person name="Ramos R."/>
            <person name="Goes-Neto A."/>
            <person name="Matiuzzi M."/>
            <person name="Azevedo V."/>
            <person name="Ristow P."/>
        </authorList>
    </citation>
    <scope>NUCLEOTIDE SEQUENCE [LARGE SCALE GENOMIC DNA]</scope>
    <source>
        <strain evidence="1 2">VSF25</strain>
    </source>
</reference>
<evidence type="ECO:0000313" key="1">
    <source>
        <dbReference type="EMBL" id="MCW7464029.1"/>
    </source>
</evidence>
<dbReference type="EMBL" id="JAMQPV010000006">
    <property type="protein sequence ID" value="MCW7464029.1"/>
    <property type="molecule type" value="Genomic_DNA"/>
</dbReference>
<sequence length="130" mass="15345">MSYVKDQNGKTSIIKYNGDFKDGEVPQPKPPLDKFLDRVSTEASNKFSYNPYYLVDQNGNKIPNFFTAVDEKNWILTNDWDGLNPEQRTQFSKMMREMALKHDPPFTLNDDNVKQMWNHRHHLHVTEINK</sequence>
<gene>
    <name evidence="1" type="ORF">ND812_18145</name>
</gene>
<evidence type="ECO:0000313" key="2">
    <source>
        <dbReference type="Proteomes" id="UP001209737"/>
    </source>
</evidence>
<proteinExistence type="predicted"/>
<comment type="caution">
    <text evidence="1">The sequence shown here is derived from an EMBL/GenBank/DDBJ whole genome shotgun (WGS) entry which is preliminary data.</text>
</comment>
<name>A0ABT3M224_9LEPT</name>
<accession>A0ABT3M224</accession>
<organism evidence="1 2">
    <name type="scientific">Leptospira limi</name>
    <dbReference type="NCBI Taxonomy" id="2950023"/>
    <lineage>
        <taxon>Bacteria</taxon>
        <taxon>Pseudomonadati</taxon>
        <taxon>Spirochaetota</taxon>
        <taxon>Spirochaetia</taxon>
        <taxon>Leptospirales</taxon>
        <taxon>Leptospiraceae</taxon>
        <taxon>Leptospira</taxon>
    </lineage>
</organism>
<protein>
    <submittedName>
        <fullName evidence="1">Uncharacterized protein</fullName>
    </submittedName>
</protein>